<reference evidence="1 2" key="1">
    <citation type="submission" date="2016-05" db="EMBL/GenBank/DDBJ databases">
        <title>Single-cell genome of chain-forming Candidatus Thiomargarita nelsonii and comparison to other large sulfur-oxidizing bacteria.</title>
        <authorList>
            <person name="Winkel M."/>
            <person name="Salman V."/>
            <person name="Woyke T."/>
            <person name="Schulz-Vogt H."/>
            <person name="Richter M."/>
            <person name="Flood B."/>
            <person name="Bailey J."/>
            <person name="Amann R."/>
            <person name="Mussmann M."/>
        </authorList>
    </citation>
    <scope>NUCLEOTIDE SEQUENCE [LARGE SCALE GENOMIC DNA]</scope>
    <source>
        <strain evidence="1 2">THI036</strain>
    </source>
</reference>
<evidence type="ECO:0000313" key="2">
    <source>
        <dbReference type="Proteomes" id="UP000076962"/>
    </source>
</evidence>
<organism evidence="1 2">
    <name type="scientific">Candidatus Thiomargarita nelsonii</name>
    <dbReference type="NCBI Taxonomy" id="1003181"/>
    <lineage>
        <taxon>Bacteria</taxon>
        <taxon>Pseudomonadati</taxon>
        <taxon>Pseudomonadota</taxon>
        <taxon>Gammaproteobacteria</taxon>
        <taxon>Thiotrichales</taxon>
        <taxon>Thiotrichaceae</taxon>
        <taxon>Thiomargarita</taxon>
    </lineage>
</organism>
<name>A0A176S7U7_9GAMM</name>
<evidence type="ECO:0008006" key="3">
    <source>
        <dbReference type="Google" id="ProtNLM"/>
    </source>
</evidence>
<protein>
    <recommendedName>
        <fullName evidence="3">DUF2281 domain-containing protein</fullName>
    </recommendedName>
</protein>
<keyword evidence="2" id="KW-1185">Reference proteome</keyword>
<dbReference type="AlphaFoldDB" id="A0A176S7U7"/>
<evidence type="ECO:0000313" key="1">
    <source>
        <dbReference type="EMBL" id="OAD23976.1"/>
    </source>
</evidence>
<accession>A0A176S7U7</accession>
<dbReference type="Proteomes" id="UP000076962">
    <property type="component" value="Unassembled WGS sequence"/>
</dbReference>
<gene>
    <name evidence="1" type="ORF">THIOM_000175</name>
</gene>
<comment type="caution">
    <text evidence="1">The sequence shown here is derived from an EMBL/GenBank/DDBJ whole genome shotgun (WGS) entry which is preliminary data.</text>
</comment>
<proteinExistence type="predicted"/>
<sequence length="104" mass="12272">MDTVKTISNHVERLPLKLQAEILDFVEYIIYKNELKSTTTKNREWLTLSREMENEQIPSLCQDKPVSQPKTRRSILELRGLGKHLWQEVSVKDYINAERDSWNG</sequence>
<dbReference type="PATRIC" id="fig|1003181.4.peg.267"/>
<dbReference type="EMBL" id="LUTY01000068">
    <property type="protein sequence ID" value="OAD23976.1"/>
    <property type="molecule type" value="Genomic_DNA"/>
</dbReference>